<dbReference type="STRING" id="394096.DB31_7648"/>
<sequence>MSQDSASRRIIHLSFAASLGEYLERVRDLGAMEGHTGAVELNPTLRPVVEAMHHVLAGGEVEVRVVREGQPDIVRELAQRAARATVETNALNKQSETLVLTVV</sequence>
<dbReference type="Proteomes" id="UP000028725">
    <property type="component" value="Unassembled WGS sequence"/>
</dbReference>
<proteinExistence type="predicted"/>
<dbReference type="RefSeq" id="WP_044189171.1">
    <property type="nucleotide sequence ID" value="NZ_JMCB01000006.1"/>
</dbReference>
<evidence type="ECO:0000313" key="1">
    <source>
        <dbReference type="EMBL" id="KFE68411.1"/>
    </source>
</evidence>
<organism evidence="1 2">
    <name type="scientific">Hyalangium minutum</name>
    <dbReference type="NCBI Taxonomy" id="394096"/>
    <lineage>
        <taxon>Bacteria</taxon>
        <taxon>Pseudomonadati</taxon>
        <taxon>Myxococcota</taxon>
        <taxon>Myxococcia</taxon>
        <taxon>Myxococcales</taxon>
        <taxon>Cystobacterineae</taxon>
        <taxon>Archangiaceae</taxon>
        <taxon>Hyalangium</taxon>
    </lineage>
</organism>
<name>A0A085WL48_9BACT</name>
<dbReference type="EMBL" id="JMCB01000006">
    <property type="protein sequence ID" value="KFE68411.1"/>
    <property type="molecule type" value="Genomic_DNA"/>
</dbReference>
<reference evidence="1 2" key="1">
    <citation type="submission" date="2014-04" db="EMBL/GenBank/DDBJ databases">
        <title>Genome assembly of Hyalangium minutum DSM 14724.</title>
        <authorList>
            <person name="Sharma G."/>
            <person name="Subramanian S."/>
        </authorList>
    </citation>
    <scope>NUCLEOTIDE SEQUENCE [LARGE SCALE GENOMIC DNA]</scope>
    <source>
        <strain evidence="1 2">DSM 14724</strain>
    </source>
</reference>
<keyword evidence="2" id="KW-1185">Reference proteome</keyword>
<comment type="caution">
    <text evidence="1">The sequence shown here is derived from an EMBL/GenBank/DDBJ whole genome shotgun (WGS) entry which is preliminary data.</text>
</comment>
<evidence type="ECO:0000313" key="2">
    <source>
        <dbReference type="Proteomes" id="UP000028725"/>
    </source>
</evidence>
<protein>
    <submittedName>
        <fullName evidence="1">Uncharacterized protein</fullName>
    </submittedName>
</protein>
<accession>A0A085WL48</accession>
<gene>
    <name evidence="1" type="ORF">DB31_7648</name>
</gene>
<dbReference type="AlphaFoldDB" id="A0A085WL48"/>